<feature type="transmembrane region" description="Helical" evidence="1">
    <location>
        <begin position="49"/>
        <end position="67"/>
    </location>
</feature>
<dbReference type="EMBL" id="LVJZ01000003">
    <property type="protein sequence ID" value="ODB95725.1"/>
    <property type="molecule type" value="Genomic_DNA"/>
</dbReference>
<dbReference type="Proteomes" id="UP000094849">
    <property type="component" value="Unassembled WGS sequence"/>
</dbReference>
<protein>
    <submittedName>
        <fullName evidence="2">RND transporter</fullName>
    </submittedName>
</protein>
<evidence type="ECO:0000256" key="1">
    <source>
        <dbReference type="SAM" id="Phobius"/>
    </source>
</evidence>
<dbReference type="RefSeq" id="WP_069015150.1">
    <property type="nucleotide sequence ID" value="NZ_LVJW01000006.1"/>
</dbReference>
<evidence type="ECO:0000313" key="2">
    <source>
        <dbReference type="EMBL" id="ODB95725.1"/>
    </source>
</evidence>
<reference evidence="2 3" key="1">
    <citation type="submission" date="2016-03" db="EMBL/GenBank/DDBJ databases">
        <title>Chemosynthetic sulphur-oxidizing symbionts of marine invertebrate animals are capable of nitrogen fixation.</title>
        <authorList>
            <person name="Petersen J.M."/>
            <person name="Kemper A."/>
            <person name="Gruber-Vodicka H."/>
            <person name="Cardini U."/>
            <person name="Geest Mvander."/>
            <person name="Kleiner M."/>
            <person name="Bulgheresi S."/>
            <person name="Fussmann M."/>
            <person name="Herbold C."/>
            <person name="Seah B.K.B."/>
            <person name="Antony C.Paul."/>
            <person name="Liu D."/>
            <person name="Belitz A."/>
            <person name="Weber M."/>
        </authorList>
    </citation>
    <scope>NUCLEOTIDE SEQUENCE [LARGE SCALE GENOMIC DNA]</scope>
    <source>
        <strain evidence="2">G_D</strain>
    </source>
</reference>
<proteinExistence type="predicted"/>
<keyword evidence="1" id="KW-0812">Transmembrane</keyword>
<keyword evidence="1" id="KW-1133">Transmembrane helix</keyword>
<gene>
    <name evidence="2" type="ORF">A3196_02525</name>
</gene>
<name>A0A1E2UME1_9GAMM</name>
<evidence type="ECO:0000313" key="3">
    <source>
        <dbReference type="Proteomes" id="UP000094849"/>
    </source>
</evidence>
<comment type="caution">
    <text evidence="2">The sequence shown here is derived from an EMBL/GenBank/DDBJ whole genome shotgun (WGS) entry which is preliminary data.</text>
</comment>
<sequence length="74" mass="8583">MFNWLDRIPMHMIVLPALLLGLAPFVPEPHLWEKLKMLMAGTLHRPIDIFDLLLHGIPVILLIIKVIRGEREPE</sequence>
<keyword evidence="1" id="KW-0472">Membrane</keyword>
<dbReference type="AlphaFoldDB" id="A0A1E2UME1"/>
<accession>A0A1E2UME1</accession>
<keyword evidence="3" id="KW-1185">Reference proteome</keyword>
<organism evidence="2 3">
    <name type="scientific">Candidatus Thiodiazotropha endoloripes</name>
    <dbReference type="NCBI Taxonomy" id="1818881"/>
    <lineage>
        <taxon>Bacteria</taxon>
        <taxon>Pseudomonadati</taxon>
        <taxon>Pseudomonadota</taxon>
        <taxon>Gammaproteobacteria</taxon>
        <taxon>Chromatiales</taxon>
        <taxon>Sedimenticolaceae</taxon>
        <taxon>Candidatus Thiodiazotropha</taxon>
    </lineage>
</organism>